<reference evidence="1 2" key="1">
    <citation type="submission" date="2018-06" db="EMBL/GenBank/DDBJ databases">
        <title>A transcriptomic atlas of mushroom development highlights an independent origin of complex multicellularity.</title>
        <authorList>
            <consortium name="DOE Joint Genome Institute"/>
            <person name="Krizsan K."/>
            <person name="Almasi E."/>
            <person name="Merenyi Z."/>
            <person name="Sahu N."/>
            <person name="Viragh M."/>
            <person name="Koszo T."/>
            <person name="Mondo S."/>
            <person name="Kiss B."/>
            <person name="Balint B."/>
            <person name="Kues U."/>
            <person name="Barry K."/>
            <person name="Hegedus J.C."/>
            <person name="Henrissat B."/>
            <person name="Johnson J."/>
            <person name="Lipzen A."/>
            <person name="Ohm R."/>
            <person name="Nagy I."/>
            <person name="Pangilinan J."/>
            <person name="Yan J."/>
            <person name="Xiong Y."/>
            <person name="Grigoriev I.V."/>
            <person name="Hibbett D.S."/>
            <person name="Nagy L.G."/>
        </authorList>
    </citation>
    <scope>NUCLEOTIDE SEQUENCE [LARGE SCALE GENOMIC DNA]</scope>
    <source>
        <strain evidence="1 2">SZMC22713</strain>
    </source>
</reference>
<dbReference type="Gene3D" id="3.50.50.60">
    <property type="entry name" value="FAD/NAD(P)-binding domain"/>
    <property type="match status" value="1"/>
</dbReference>
<protein>
    <submittedName>
        <fullName evidence="1">Uncharacterized protein</fullName>
    </submittedName>
</protein>
<name>A0A4Y7QH94_9AGAM</name>
<keyword evidence="2" id="KW-1185">Reference proteome</keyword>
<dbReference type="VEuPathDB" id="FungiDB:BD410DRAFT_529808"/>
<dbReference type="OrthoDB" id="269227at2759"/>
<evidence type="ECO:0000313" key="1">
    <source>
        <dbReference type="EMBL" id="TDL26631.1"/>
    </source>
</evidence>
<evidence type="ECO:0000313" key="2">
    <source>
        <dbReference type="Proteomes" id="UP000294933"/>
    </source>
</evidence>
<dbReference type="AlphaFoldDB" id="A0A4Y7QH94"/>
<dbReference type="Proteomes" id="UP000294933">
    <property type="component" value="Unassembled WGS sequence"/>
</dbReference>
<proteinExistence type="predicted"/>
<dbReference type="InterPro" id="IPR036188">
    <property type="entry name" value="FAD/NAD-bd_sf"/>
</dbReference>
<dbReference type="EMBL" id="ML170161">
    <property type="protein sequence ID" value="TDL26631.1"/>
    <property type="molecule type" value="Genomic_DNA"/>
</dbReference>
<organism evidence="1 2">
    <name type="scientific">Rickenella mellea</name>
    <dbReference type="NCBI Taxonomy" id="50990"/>
    <lineage>
        <taxon>Eukaryota</taxon>
        <taxon>Fungi</taxon>
        <taxon>Dikarya</taxon>
        <taxon>Basidiomycota</taxon>
        <taxon>Agaricomycotina</taxon>
        <taxon>Agaricomycetes</taxon>
        <taxon>Hymenochaetales</taxon>
        <taxon>Rickenellaceae</taxon>
        <taxon>Rickenella</taxon>
    </lineage>
</organism>
<accession>A0A4Y7QH94</accession>
<gene>
    <name evidence="1" type="ORF">BD410DRAFT_529808</name>
</gene>
<sequence length="96" mass="10672">MNPAFVTFHVDIAIRPKLKITTRANVTKVIVEDVVGGVRKRAVVIEFGEKREGMRYGVEARKEVVLSLVSFLIRLGESKVMCGRRSFSAVPPTCLP</sequence>